<keyword evidence="1" id="KW-0853">WD repeat</keyword>
<keyword evidence="2" id="KW-0677">Repeat</keyword>
<protein>
    <submittedName>
        <fullName evidence="3">Uncharacterized protein</fullName>
    </submittedName>
</protein>
<dbReference type="SUPFAM" id="SSF50978">
    <property type="entry name" value="WD40 repeat-like"/>
    <property type="match status" value="1"/>
</dbReference>
<sequence length="200" mass="21472">MRMYNYQPALNCIIQWNRSSGASGPTASVRGAESSITAIALADPNRLYTAAGDKLRLWDLRMCECVYKTWSGHAAAVMCMARVSAADGGDRLATGSRDHCVRVLDIMHSNGAWEANSRRLLEPPHYDGVQALVLRNSTGGGQLLYSASRDSSLKCWRLADNTLAHSVMNAHKGWVTGVCGVGGVDNAGGWVASCGRDQSL</sequence>
<dbReference type="SMART" id="SM00320">
    <property type="entry name" value="WD40"/>
    <property type="match status" value="3"/>
</dbReference>
<evidence type="ECO:0000313" key="4">
    <source>
        <dbReference type="Proteomes" id="UP000324832"/>
    </source>
</evidence>
<dbReference type="AlphaFoldDB" id="A0A5E4Q323"/>
<evidence type="ECO:0000313" key="3">
    <source>
        <dbReference type="EMBL" id="VVC92623.1"/>
    </source>
</evidence>
<dbReference type="PANTHER" id="PTHR19848:SF8">
    <property type="entry name" value="F-BOX AND WD REPEAT DOMAIN CONTAINING 7"/>
    <property type="match status" value="1"/>
</dbReference>
<dbReference type="InterPro" id="IPR015943">
    <property type="entry name" value="WD40/YVTN_repeat-like_dom_sf"/>
</dbReference>
<dbReference type="EMBL" id="FZQP02001349">
    <property type="protein sequence ID" value="VVC92623.1"/>
    <property type="molecule type" value="Genomic_DNA"/>
</dbReference>
<gene>
    <name evidence="3" type="ORF">LSINAPIS_LOCUS5025</name>
</gene>
<dbReference type="InterPro" id="IPR036322">
    <property type="entry name" value="WD40_repeat_dom_sf"/>
</dbReference>
<dbReference type="InterPro" id="IPR001680">
    <property type="entry name" value="WD40_rpt"/>
</dbReference>
<keyword evidence="4" id="KW-1185">Reference proteome</keyword>
<evidence type="ECO:0000256" key="2">
    <source>
        <dbReference type="ARBA" id="ARBA00022737"/>
    </source>
</evidence>
<dbReference type="PANTHER" id="PTHR19848">
    <property type="entry name" value="WD40 REPEAT PROTEIN"/>
    <property type="match status" value="1"/>
</dbReference>
<evidence type="ECO:0000256" key="1">
    <source>
        <dbReference type="ARBA" id="ARBA00022574"/>
    </source>
</evidence>
<dbReference type="Proteomes" id="UP000324832">
    <property type="component" value="Unassembled WGS sequence"/>
</dbReference>
<dbReference type="Gene3D" id="2.130.10.10">
    <property type="entry name" value="YVTN repeat-like/Quinoprotein amine dehydrogenase"/>
    <property type="match status" value="1"/>
</dbReference>
<name>A0A5E4Q323_9NEOP</name>
<organism evidence="3 4">
    <name type="scientific">Leptidea sinapis</name>
    <dbReference type="NCBI Taxonomy" id="189913"/>
    <lineage>
        <taxon>Eukaryota</taxon>
        <taxon>Metazoa</taxon>
        <taxon>Ecdysozoa</taxon>
        <taxon>Arthropoda</taxon>
        <taxon>Hexapoda</taxon>
        <taxon>Insecta</taxon>
        <taxon>Pterygota</taxon>
        <taxon>Neoptera</taxon>
        <taxon>Endopterygota</taxon>
        <taxon>Lepidoptera</taxon>
        <taxon>Glossata</taxon>
        <taxon>Ditrysia</taxon>
        <taxon>Papilionoidea</taxon>
        <taxon>Pieridae</taxon>
        <taxon>Dismorphiinae</taxon>
        <taxon>Leptidea</taxon>
    </lineage>
</organism>
<feature type="non-terminal residue" evidence="3">
    <location>
        <position position="200"/>
    </location>
</feature>
<dbReference type="Pfam" id="PF00400">
    <property type="entry name" value="WD40"/>
    <property type="match status" value="3"/>
</dbReference>
<accession>A0A5E4Q323</accession>
<proteinExistence type="predicted"/>
<reference evidence="3 4" key="1">
    <citation type="submission" date="2017-07" db="EMBL/GenBank/DDBJ databases">
        <authorList>
            <person name="Talla V."/>
            <person name="Backstrom N."/>
        </authorList>
    </citation>
    <scope>NUCLEOTIDE SEQUENCE [LARGE SCALE GENOMIC DNA]</scope>
</reference>